<evidence type="ECO:0000259" key="3">
    <source>
        <dbReference type="Pfam" id="PF00890"/>
    </source>
</evidence>
<evidence type="ECO:0000256" key="1">
    <source>
        <dbReference type="ARBA" id="ARBA00022630"/>
    </source>
</evidence>
<sequence>MSRRRILLTTLLAVFFAFLAMLYSRIINPHIFRSPSSFFPFRTQSTTHMAQPSTTTASTRGPVIVVGSGLAGLCASYEALRAGASVRMIDRAAKPGGNSIKASSGINGAGSRFQQAKGITDHSFRQDTIRSAGKRYAEWEKTREGVDRGGLVDLLTESSGSAVEWLVDEIGVELSVVAMLGGHTVARTHRGAGKLPPGAALVSAFLAKLKEDPNFALESGAQVTEITQQADGAVIGVEYTHQGETHRLRGPVMFATGGFAGDAHGQMAKYRPDLRGMPATAEARPGTHALLSAVGAGLVDMDSVQIHPTGFVDPADRGSMSKFLAAEMLRGEGGILLGPAGTRFVDELQTRDRLSEAIMALPPRRMPATALIFANYGHWSLPAGEANRDLEVVVGRITPVVHFTMGGVAFDARARVLAATLDKPIPGLFAAGEVTGGLHGDNRLGGSSLLECVVYGRIAGREAAKLLA</sequence>
<dbReference type="Gene3D" id="3.50.50.60">
    <property type="entry name" value="FAD/NAD(P)-binding domain"/>
    <property type="match status" value="2"/>
</dbReference>
<gene>
    <name evidence="4" type="ORF">PPNO1_LOCUS8854</name>
</gene>
<dbReference type="OrthoDB" id="10254877at2759"/>
<comment type="caution">
    <text evidence="4">The sequence shown here is derived from an EMBL/GenBank/DDBJ whole genome shotgun (WGS) entry which is preliminary data.</text>
</comment>
<dbReference type="GO" id="GO:0016491">
    <property type="term" value="F:oxidoreductase activity"/>
    <property type="evidence" value="ECO:0007669"/>
    <property type="project" value="UniProtKB-KW"/>
</dbReference>
<dbReference type="Gene3D" id="3.90.700.10">
    <property type="entry name" value="Succinate dehydrogenase/fumarate reductase flavoprotein, catalytic domain"/>
    <property type="match status" value="1"/>
</dbReference>
<accession>A0A9P1HAY3</accession>
<evidence type="ECO:0000256" key="2">
    <source>
        <dbReference type="ARBA" id="ARBA00023002"/>
    </source>
</evidence>
<dbReference type="SUPFAM" id="SSF56425">
    <property type="entry name" value="Succinate dehydrogenase/fumarate reductase flavoprotein, catalytic domain"/>
    <property type="match status" value="1"/>
</dbReference>
<dbReference type="PANTHER" id="PTHR43400">
    <property type="entry name" value="FUMARATE REDUCTASE"/>
    <property type="match status" value="1"/>
</dbReference>
<name>A0A9P1HAY3_9PEZI</name>
<keyword evidence="2" id="KW-0560">Oxidoreductase</keyword>
<evidence type="ECO:0000313" key="4">
    <source>
        <dbReference type="EMBL" id="CAI4219288.1"/>
    </source>
</evidence>
<keyword evidence="1" id="KW-0285">Flavoprotein</keyword>
<dbReference type="EMBL" id="CALLCH030000019">
    <property type="protein sequence ID" value="CAI4219288.1"/>
    <property type="molecule type" value="Genomic_DNA"/>
</dbReference>
<dbReference type="AlphaFoldDB" id="A0A9P1HAY3"/>
<protein>
    <recommendedName>
        <fullName evidence="3">FAD-dependent oxidoreductase 2 FAD-binding domain-containing protein</fullName>
    </recommendedName>
</protein>
<feature type="domain" description="FAD-dependent oxidoreductase 2 FAD-binding" evidence="3">
    <location>
        <begin position="63"/>
        <end position="449"/>
    </location>
</feature>
<dbReference type="InterPro" id="IPR036188">
    <property type="entry name" value="FAD/NAD-bd_sf"/>
</dbReference>
<dbReference type="InterPro" id="IPR027477">
    <property type="entry name" value="Succ_DH/fumarate_Rdtase_cat_sf"/>
</dbReference>
<dbReference type="Proteomes" id="UP000838763">
    <property type="component" value="Unassembled WGS sequence"/>
</dbReference>
<reference evidence="4" key="1">
    <citation type="submission" date="2022-11" db="EMBL/GenBank/DDBJ databases">
        <authorList>
            <person name="Scott C."/>
            <person name="Bruce N."/>
        </authorList>
    </citation>
    <scope>NUCLEOTIDE SEQUENCE</scope>
</reference>
<dbReference type="PANTHER" id="PTHR43400:SF12">
    <property type="entry name" value="FUMARATE REDUCTASE"/>
    <property type="match status" value="1"/>
</dbReference>
<organism evidence="4 5">
    <name type="scientific">Parascedosporium putredinis</name>
    <dbReference type="NCBI Taxonomy" id="1442378"/>
    <lineage>
        <taxon>Eukaryota</taxon>
        <taxon>Fungi</taxon>
        <taxon>Dikarya</taxon>
        <taxon>Ascomycota</taxon>
        <taxon>Pezizomycotina</taxon>
        <taxon>Sordariomycetes</taxon>
        <taxon>Hypocreomycetidae</taxon>
        <taxon>Microascales</taxon>
        <taxon>Microascaceae</taxon>
        <taxon>Parascedosporium</taxon>
    </lineage>
</organism>
<dbReference type="SUPFAM" id="SSF51905">
    <property type="entry name" value="FAD/NAD(P)-binding domain"/>
    <property type="match status" value="1"/>
</dbReference>
<evidence type="ECO:0000313" key="5">
    <source>
        <dbReference type="Proteomes" id="UP000838763"/>
    </source>
</evidence>
<dbReference type="InterPro" id="IPR050315">
    <property type="entry name" value="FAD-oxidoreductase_2"/>
</dbReference>
<dbReference type="PRINTS" id="PR00368">
    <property type="entry name" value="FADPNR"/>
</dbReference>
<keyword evidence="5" id="KW-1185">Reference proteome</keyword>
<dbReference type="Pfam" id="PF00890">
    <property type="entry name" value="FAD_binding_2"/>
    <property type="match status" value="1"/>
</dbReference>
<proteinExistence type="predicted"/>
<dbReference type="InterPro" id="IPR003953">
    <property type="entry name" value="FAD-dep_OxRdtase_2_FAD-bd"/>
</dbReference>